<gene>
    <name evidence="3" type="ORF">R1flu_022641</name>
</gene>
<evidence type="ECO:0000256" key="2">
    <source>
        <dbReference type="SAM" id="MobiDB-lite"/>
    </source>
</evidence>
<feature type="coiled-coil region" evidence="1">
    <location>
        <begin position="120"/>
        <end position="147"/>
    </location>
</feature>
<evidence type="ECO:0000313" key="3">
    <source>
        <dbReference type="EMBL" id="KAL2610949.1"/>
    </source>
</evidence>
<dbReference type="Proteomes" id="UP001605036">
    <property type="component" value="Unassembled WGS sequence"/>
</dbReference>
<comment type="caution">
    <text evidence="3">The sequence shown here is derived from an EMBL/GenBank/DDBJ whole genome shotgun (WGS) entry which is preliminary data.</text>
</comment>
<organism evidence="3 4">
    <name type="scientific">Riccia fluitans</name>
    <dbReference type="NCBI Taxonomy" id="41844"/>
    <lineage>
        <taxon>Eukaryota</taxon>
        <taxon>Viridiplantae</taxon>
        <taxon>Streptophyta</taxon>
        <taxon>Embryophyta</taxon>
        <taxon>Marchantiophyta</taxon>
        <taxon>Marchantiopsida</taxon>
        <taxon>Marchantiidae</taxon>
        <taxon>Marchantiales</taxon>
        <taxon>Ricciaceae</taxon>
        <taxon>Riccia</taxon>
    </lineage>
</organism>
<keyword evidence="4" id="KW-1185">Reference proteome</keyword>
<protein>
    <submittedName>
        <fullName evidence="3">Uncharacterized protein</fullName>
    </submittedName>
</protein>
<evidence type="ECO:0000256" key="1">
    <source>
        <dbReference type="SAM" id="Coils"/>
    </source>
</evidence>
<feature type="region of interest" description="Disordered" evidence="2">
    <location>
        <begin position="34"/>
        <end position="114"/>
    </location>
</feature>
<reference evidence="3 4" key="1">
    <citation type="submission" date="2024-09" db="EMBL/GenBank/DDBJ databases">
        <title>Chromosome-scale assembly of Riccia fluitans.</title>
        <authorList>
            <person name="Paukszto L."/>
            <person name="Sawicki J."/>
            <person name="Karawczyk K."/>
            <person name="Piernik-Szablinska J."/>
            <person name="Szczecinska M."/>
            <person name="Mazdziarz M."/>
        </authorList>
    </citation>
    <scope>NUCLEOTIDE SEQUENCE [LARGE SCALE GENOMIC DNA]</scope>
    <source>
        <strain evidence="3">Rf_01</strain>
        <tissue evidence="3">Aerial parts of the thallus</tissue>
    </source>
</reference>
<sequence length="192" mass="21764">MKDTDMGLAQLHSKFPKLITSLENLRERCKLPEEIPIVSPEQPVSTRRPRAQDKQPEEIPIASPEGQNSPCLVKGQRRFPLRPRNSPCLQKGPVHKECGLPSTKKNKRHSTATDTWKKAYEDQLSKVRELQETNAGLRGQVAAKDAEKLDVHALARTEVQGELEDLKRLVTKLEDFKRSMTTKEKAAEETHL</sequence>
<dbReference type="AlphaFoldDB" id="A0ABD1XQ94"/>
<evidence type="ECO:0000313" key="4">
    <source>
        <dbReference type="Proteomes" id="UP001605036"/>
    </source>
</evidence>
<keyword evidence="1" id="KW-0175">Coiled coil</keyword>
<proteinExistence type="predicted"/>
<dbReference type="EMBL" id="JBHFFA010000007">
    <property type="protein sequence ID" value="KAL2610949.1"/>
    <property type="molecule type" value="Genomic_DNA"/>
</dbReference>
<name>A0ABD1XQ94_9MARC</name>
<accession>A0ABD1XQ94</accession>